<evidence type="ECO:0000313" key="2">
    <source>
        <dbReference type="EMBL" id="OQX90161.1"/>
    </source>
</evidence>
<feature type="domain" description="EAL" evidence="1">
    <location>
        <begin position="110"/>
        <end position="356"/>
    </location>
</feature>
<dbReference type="CDD" id="cd01948">
    <property type="entry name" value="EAL"/>
    <property type="match status" value="1"/>
</dbReference>
<reference evidence="3" key="1">
    <citation type="submission" date="2017-03" db="EMBL/GenBank/DDBJ databases">
        <title>Novel pathways for hydrocarbon cycling and metabolic interdependencies in hydrothermal sediment communities.</title>
        <authorList>
            <person name="Dombrowski N."/>
            <person name="Seitz K."/>
            <person name="Teske A."/>
            <person name="Baker B."/>
        </authorList>
    </citation>
    <scope>NUCLEOTIDE SEQUENCE [LARGE SCALE GENOMIC DNA]</scope>
</reference>
<dbReference type="InterPro" id="IPR001633">
    <property type="entry name" value="EAL_dom"/>
</dbReference>
<accession>A0A1W9RZZ0</accession>
<dbReference type="InterPro" id="IPR035919">
    <property type="entry name" value="EAL_sf"/>
</dbReference>
<name>A0A1W9RZZ0_9BACT</name>
<dbReference type="Gene3D" id="3.20.20.450">
    <property type="entry name" value="EAL domain"/>
    <property type="match status" value="1"/>
</dbReference>
<proteinExistence type="predicted"/>
<dbReference type="Proteomes" id="UP000192611">
    <property type="component" value="Unassembled WGS sequence"/>
</dbReference>
<dbReference type="AlphaFoldDB" id="A0A1W9RZZ0"/>
<dbReference type="PANTHER" id="PTHR33121:SF76">
    <property type="entry name" value="SIGNALING PROTEIN"/>
    <property type="match status" value="1"/>
</dbReference>
<organism evidence="2 3">
    <name type="scientific">Candidatus Coatesbacteria bacterium 4484_99</name>
    <dbReference type="NCBI Taxonomy" id="1970774"/>
    <lineage>
        <taxon>Bacteria</taxon>
        <taxon>Candidatus Coatesiibacteriota</taxon>
    </lineage>
</organism>
<sequence>MNDNCMSFTYFTDMLFIRDVQSCEFVYAISLKEEGQRSVATKKLAEITNSLKEHINSEIEKNNMIKTEPLDIEIGFSQLLCNPSIRTERQIYLSIDKARQSLTPQYPKRVLTIRKELSEVISKELIETLFQPIINLKSRDVLGYEALSKGTLESTFNSPETLFNWAERLRLDLHLDIMCRKKAFERAKCIIKEKDMLFLNTIPRSIDNPDISLKNLKDYLRAYEIDPTKVVLELTERTAIENYESFEKNLKLFRGVGFNIAIDDAGAGYASLNTIAQLKPEFLKFDMALVHNLHKDPIKQELLIILLNMAEKIGAQVIAEGIETEEELKVLLKFGVNLGQGYFIGKPQSYKMFEGN</sequence>
<evidence type="ECO:0000313" key="3">
    <source>
        <dbReference type="Proteomes" id="UP000192611"/>
    </source>
</evidence>
<dbReference type="SMART" id="SM00052">
    <property type="entry name" value="EAL"/>
    <property type="match status" value="1"/>
</dbReference>
<dbReference type="Pfam" id="PF00563">
    <property type="entry name" value="EAL"/>
    <property type="match status" value="1"/>
</dbReference>
<gene>
    <name evidence="2" type="ORF">B6D57_04590</name>
</gene>
<evidence type="ECO:0000259" key="1">
    <source>
        <dbReference type="PROSITE" id="PS50883"/>
    </source>
</evidence>
<comment type="caution">
    <text evidence="2">The sequence shown here is derived from an EMBL/GenBank/DDBJ whole genome shotgun (WGS) entry which is preliminary data.</text>
</comment>
<protein>
    <recommendedName>
        <fullName evidence="1">EAL domain-containing protein</fullName>
    </recommendedName>
</protein>
<dbReference type="SUPFAM" id="SSF141868">
    <property type="entry name" value="EAL domain-like"/>
    <property type="match status" value="1"/>
</dbReference>
<dbReference type="PROSITE" id="PS50883">
    <property type="entry name" value="EAL"/>
    <property type="match status" value="1"/>
</dbReference>
<dbReference type="EMBL" id="NATQ01000095">
    <property type="protein sequence ID" value="OQX90161.1"/>
    <property type="molecule type" value="Genomic_DNA"/>
</dbReference>
<dbReference type="GO" id="GO:0071111">
    <property type="term" value="F:cyclic-guanylate-specific phosphodiesterase activity"/>
    <property type="evidence" value="ECO:0007669"/>
    <property type="project" value="InterPro"/>
</dbReference>
<dbReference type="PANTHER" id="PTHR33121">
    <property type="entry name" value="CYCLIC DI-GMP PHOSPHODIESTERASE PDEF"/>
    <property type="match status" value="1"/>
</dbReference>
<dbReference type="InterPro" id="IPR050706">
    <property type="entry name" value="Cyclic-di-GMP_PDE-like"/>
</dbReference>